<keyword evidence="3" id="KW-1185">Reference proteome</keyword>
<dbReference type="InterPro" id="IPR012338">
    <property type="entry name" value="Beta-lactam/transpept-like"/>
</dbReference>
<evidence type="ECO:0000313" key="2">
    <source>
        <dbReference type="EMBL" id="SFD99223.1"/>
    </source>
</evidence>
<organism evidence="2 3">
    <name type="scientific">Paenibacillus catalpae</name>
    <dbReference type="NCBI Taxonomy" id="1045775"/>
    <lineage>
        <taxon>Bacteria</taxon>
        <taxon>Bacillati</taxon>
        <taxon>Bacillota</taxon>
        <taxon>Bacilli</taxon>
        <taxon>Bacillales</taxon>
        <taxon>Paenibacillaceae</taxon>
        <taxon>Paenibacillus</taxon>
    </lineage>
</organism>
<dbReference type="Proteomes" id="UP000198855">
    <property type="component" value="Unassembled WGS sequence"/>
</dbReference>
<protein>
    <submittedName>
        <fullName evidence="2">Beta-lactamase</fullName>
    </submittedName>
</protein>
<accession>A0A1I1X0K7</accession>
<dbReference type="Pfam" id="PF00144">
    <property type="entry name" value="Beta-lactamase"/>
    <property type="match status" value="1"/>
</dbReference>
<dbReference type="InterPro" id="IPR050789">
    <property type="entry name" value="Diverse_Enzym_Activities"/>
</dbReference>
<reference evidence="3" key="1">
    <citation type="submission" date="2016-10" db="EMBL/GenBank/DDBJ databases">
        <authorList>
            <person name="Varghese N."/>
            <person name="Submissions S."/>
        </authorList>
    </citation>
    <scope>NUCLEOTIDE SEQUENCE [LARGE SCALE GENOMIC DNA]</scope>
    <source>
        <strain evidence="3">CGMCC 1.10784</strain>
    </source>
</reference>
<dbReference type="RefSeq" id="WP_245772951.1">
    <property type="nucleotide sequence ID" value="NZ_FOMT01000002.1"/>
</dbReference>
<dbReference type="PANTHER" id="PTHR43283:SF7">
    <property type="entry name" value="BETA-LACTAMASE-RELATED DOMAIN-CONTAINING PROTEIN"/>
    <property type="match status" value="1"/>
</dbReference>
<dbReference type="SUPFAM" id="SSF56601">
    <property type="entry name" value="beta-lactamase/transpeptidase-like"/>
    <property type="match status" value="1"/>
</dbReference>
<dbReference type="EMBL" id="FOMT01000002">
    <property type="protein sequence ID" value="SFD99223.1"/>
    <property type="molecule type" value="Genomic_DNA"/>
</dbReference>
<dbReference type="PANTHER" id="PTHR43283">
    <property type="entry name" value="BETA-LACTAMASE-RELATED"/>
    <property type="match status" value="1"/>
</dbReference>
<sequence>MLPSDYPENHGLSSRALYDLFGQIEQRELHLNSFMLLQDGKVTAEFWRELYRKEIPQLLYSLSKSFTSIAVGIAWDKGLLDLDDPVILYFPDKMPDVVSPKLARMKIRHLLSMTAGHDYNIYAAVEAEQDWAAAFLAQEVALEPGTHYLYSTHSTYMLSAIIERVTGQSLVDFLMPSLFEPLSIPRPEWETCPLGVTAGGMGLSLTTESVAKFGLMLLDNGIYEGKRIVSERYLALATAEQSDNRMANAGKIDSMQGYGYQFHMCRRGCYRGDGSFGQMCFVAPKEKIVIAMTASFRSMRELQIMLDLIYEHLLDRLEIEETAISESEPKSLQHQLSRMTKLYLPSAHPLSSDPGIHLPNRRYSLSDNAHGLRELAFMEGANERQTELQFIYRDSRRNKRLQFSFSKPFLSKSLFTKDLSDHEQTVIAYATWETSHQLKLTLYYIETPYVVTYRLVFLDKTLELQFHINVSLNIPNFTAHGALIPQSFSVS</sequence>
<dbReference type="STRING" id="1045775.SAMN05216378_1900"/>
<proteinExistence type="predicted"/>
<dbReference type="AlphaFoldDB" id="A0A1I1X0K7"/>
<dbReference type="InterPro" id="IPR001466">
    <property type="entry name" value="Beta-lactam-related"/>
</dbReference>
<evidence type="ECO:0000259" key="1">
    <source>
        <dbReference type="Pfam" id="PF00144"/>
    </source>
</evidence>
<gene>
    <name evidence="2" type="ORF">SAMN05216378_1900</name>
</gene>
<dbReference type="Gene3D" id="3.40.710.10">
    <property type="entry name" value="DD-peptidase/beta-lactamase superfamily"/>
    <property type="match status" value="1"/>
</dbReference>
<feature type="domain" description="Beta-lactamase-related" evidence="1">
    <location>
        <begin position="35"/>
        <end position="296"/>
    </location>
</feature>
<evidence type="ECO:0000313" key="3">
    <source>
        <dbReference type="Proteomes" id="UP000198855"/>
    </source>
</evidence>
<name>A0A1I1X0K7_9BACL</name>